<dbReference type="EnsemblPlants" id="Pp3c22_6690V3.2">
    <property type="protein sequence ID" value="PAC:32904527.CDS.1"/>
    <property type="gene ID" value="Pp3c22_6690"/>
</dbReference>
<dbReference type="EnsemblPlants" id="Pp3c22_6690V3.3">
    <property type="protein sequence ID" value="PAC:32904528.CDS.1"/>
    <property type="gene ID" value="Pp3c22_6690"/>
</dbReference>
<dbReference type="AlphaFoldDB" id="A0A2K1IMG8"/>
<proteinExistence type="predicted"/>
<dbReference type="EnsemblPlants" id="Pp3c22_6690V3.1">
    <property type="protein sequence ID" value="PAC:32904526.CDS.1"/>
    <property type="gene ID" value="Pp3c22_6690"/>
</dbReference>
<reference evidence="1 3" key="1">
    <citation type="journal article" date="2008" name="Science">
        <title>The Physcomitrella genome reveals evolutionary insights into the conquest of land by plants.</title>
        <authorList>
            <person name="Rensing S."/>
            <person name="Lang D."/>
            <person name="Zimmer A."/>
            <person name="Terry A."/>
            <person name="Salamov A."/>
            <person name="Shapiro H."/>
            <person name="Nishiyama T."/>
            <person name="Perroud P.-F."/>
            <person name="Lindquist E."/>
            <person name="Kamisugi Y."/>
            <person name="Tanahashi T."/>
            <person name="Sakakibara K."/>
            <person name="Fujita T."/>
            <person name="Oishi K."/>
            <person name="Shin-I T."/>
            <person name="Kuroki Y."/>
            <person name="Toyoda A."/>
            <person name="Suzuki Y."/>
            <person name="Hashimoto A."/>
            <person name="Yamaguchi K."/>
            <person name="Sugano A."/>
            <person name="Kohara Y."/>
            <person name="Fujiyama A."/>
            <person name="Anterola A."/>
            <person name="Aoki S."/>
            <person name="Ashton N."/>
            <person name="Barbazuk W.B."/>
            <person name="Barker E."/>
            <person name="Bennetzen J."/>
            <person name="Bezanilla M."/>
            <person name="Blankenship R."/>
            <person name="Cho S.H."/>
            <person name="Dutcher S."/>
            <person name="Estelle M."/>
            <person name="Fawcett J.A."/>
            <person name="Gundlach H."/>
            <person name="Hanada K."/>
            <person name="Heyl A."/>
            <person name="Hicks K.A."/>
            <person name="Hugh J."/>
            <person name="Lohr M."/>
            <person name="Mayer K."/>
            <person name="Melkozernov A."/>
            <person name="Murata T."/>
            <person name="Nelson D."/>
            <person name="Pils B."/>
            <person name="Prigge M."/>
            <person name="Reiss B."/>
            <person name="Renner T."/>
            <person name="Rombauts S."/>
            <person name="Rushton P."/>
            <person name="Sanderfoot A."/>
            <person name="Schween G."/>
            <person name="Shiu S.-H."/>
            <person name="Stueber K."/>
            <person name="Theodoulou F.L."/>
            <person name="Tu H."/>
            <person name="Van de Peer Y."/>
            <person name="Verrier P.J."/>
            <person name="Waters E."/>
            <person name="Wood A."/>
            <person name="Yang L."/>
            <person name="Cove D."/>
            <person name="Cuming A."/>
            <person name="Hasebe M."/>
            <person name="Lucas S."/>
            <person name="Mishler D.B."/>
            <person name="Reski R."/>
            <person name="Grigoriev I."/>
            <person name="Quatrano R.S."/>
            <person name="Boore J.L."/>
        </authorList>
    </citation>
    <scope>NUCLEOTIDE SEQUENCE [LARGE SCALE GENOMIC DNA]</scope>
    <source>
        <strain evidence="2 3">cv. Gransden 2004</strain>
    </source>
</reference>
<dbReference type="Gramene" id="Pp3c22_6690V3.3">
    <property type="protein sequence ID" value="PAC:32904528.CDS.1"/>
    <property type="gene ID" value="Pp3c22_6690"/>
</dbReference>
<keyword evidence="3" id="KW-1185">Reference proteome</keyword>
<gene>
    <name evidence="1" type="ORF">PHYPA_026791</name>
</gene>
<protein>
    <submittedName>
        <fullName evidence="1 2">Uncharacterized protein</fullName>
    </submittedName>
</protein>
<dbReference type="InParanoid" id="A0A2K1IMG8"/>
<reference evidence="2" key="3">
    <citation type="submission" date="2020-12" db="UniProtKB">
        <authorList>
            <consortium name="EnsemblPlants"/>
        </authorList>
    </citation>
    <scope>IDENTIFICATION</scope>
</reference>
<dbReference type="Gramene" id="Pp3c22_6690V3.2">
    <property type="protein sequence ID" value="PAC:32904527.CDS.1"/>
    <property type="gene ID" value="Pp3c22_6690"/>
</dbReference>
<evidence type="ECO:0000313" key="3">
    <source>
        <dbReference type="Proteomes" id="UP000006727"/>
    </source>
</evidence>
<evidence type="ECO:0000313" key="2">
    <source>
        <dbReference type="EnsemblPlants" id="PAC:32904526.CDS.1"/>
    </source>
</evidence>
<dbReference type="Proteomes" id="UP000006727">
    <property type="component" value="Chromosome 22"/>
</dbReference>
<dbReference type="Gramene" id="Pp3c22_6690V3.1">
    <property type="protein sequence ID" value="PAC:32904526.CDS.1"/>
    <property type="gene ID" value="Pp3c22_6690"/>
</dbReference>
<reference evidence="1 3" key="2">
    <citation type="journal article" date="2018" name="Plant J.">
        <title>The Physcomitrella patens chromosome-scale assembly reveals moss genome structure and evolution.</title>
        <authorList>
            <person name="Lang D."/>
            <person name="Ullrich K.K."/>
            <person name="Murat F."/>
            <person name="Fuchs J."/>
            <person name="Jenkins J."/>
            <person name="Haas F.B."/>
            <person name="Piednoel M."/>
            <person name="Gundlach H."/>
            <person name="Van Bel M."/>
            <person name="Meyberg R."/>
            <person name="Vives C."/>
            <person name="Morata J."/>
            <person name="Symeonidi A."/>
            <person name="Hiss M."/>
            <person name="Muchero W."/>
            <person name="Kamisugi Y."/>
            <person name="Saleh O."/>
            <person name="Blanc G."/>
            <person name="Decker E.L."/>
            <person name="van Gessel N."/>
            <person name="Grimwood J."/>
            <person name="Hayes R.D."/>
            <person name="Graham S.W."/>
            <person name="Gunter L.E."/>
            <person name="McDaniel S.F."/>
            <person name="Hoernstein S.N.W."/>
            <person name="Larsson A."/>
            <person name="Li F.W."/>
            <person name="Perroud P.F."/>
            <person name="Phillips J."/>
            <person name="Ranjan P."/>
            <person name="Rokshar D.S."/>
            <person name="Rothfels C.J."/>
            <person name="Schneider L."/>
            <person name="Shu S."/>
            <person name="Stevenson D.W."/>
            <person name="Thummler F."/>
            <person name="Tillich M."/>
            <person name="Villarreal Aguilar J.C."/>
            <person name="Widiez T."/>
            <person name="Wong G.K."/>
            <person name="Wymore A."/>
            <person name="Zhang Y."/>
            <person name="Zimmer A.D."/>
            <person name="Quatrano R.S."/>
            <person name="Mayer K.F.X."/>
            <person name="Goodstein D."/>
            <person name="Casacuberta J.M."/>
            <person name="Vandepoele K."/>
            <person name="Reski R."/>
            <person name="Cuming A.C."/>
            <person name="Tuskan G.A."/>
            <person name="Maumus F."/>
            <person name="Salse J."/>
            <person name="Schmutz J."/>
            <person name="Rensing S.A."/>
        </authorList>
    </citation>
    <scope>NUCLEOTIDE SEQUENCE [LARGE SCALE GENOMIC DNA]</scope>
    <source>
        <strain evidence="2 3">cv. Gransden 2004</strain>
    </source>
</reference>
<sequence length="113" mass="12724">MEQESLVRGKQDLEGGCQEAKFCRGMLFLGSTDCFIESAVLAKLSKLTDLENCASIGWKSPCTFRTRGFSWQIVETQVCHCCWCNNPKATHELFNGEKPVSVQFPAYETNKSF</sequence>
<dbReference type="EMBL" id="ABEU02000022">
    <property type="protein sequence ID" value="PNR30475.1"/>
    <property type="molecule type" value="Genomic_DNA"/>
</dbReference>
<evidence type="ECO:0000313" key="1">
    <source>
        <dbReference type="EMBL" id="PNR30475.1"/>
    </source>
</evidence>
<organism evidence="1">
    <name type="scientific">Physcomitrium patens</name>
    <name type="common">Spreading-leaved earth moss</name>
    <name type="synonym">Physcomitrella patens</name>
    <dbReference type="NCBI Taxonomy" id="3218"/>
    <lineage>
        <taxon>Eukaryota</taxon>
        <taxon>Viridiplantae</taxon>
        <taxon>Streptophyta</taxon>
        <taxon>Embryophyta</taxon>
        <taxon>Bryophyta</taxon>
        <taxon>Bryophytina</taxon>
        <taxon>Bryopsida</taxon>
        <taxon>Funariidae</taxon>
        <taxon>Funariales</taxon>
        <taxon>Funariaceae</taxon>
        <taxon>Physcomitrium</taxon>
    </lineage>
</organism>
<accession>A0A2K1IMG8</accession>
<name>A0A2K1IMG8_PHYPA</name>